<comment type="caution">
    <text evidence="3">The sequence shown here is derived from an EMBL/GenBank/DDBJ whole genome shotgun (WGS) entry which is preliminary data.</text>
</comment>
<dbReference type="InterPro" id="IPR034116">
    <property type="entry name" value="AGE_dom"/>
</dbReference>
<dbReference type="InterPro" id="IPR010819">
    <property type="entry name" value="AGE/CE"/>
</dbReference>
<protein>
    <submittedName>
        <fullName evidence="3">AGE family epimerase/isomerase</fullName>
    </submittedName>
</protein>
<evidence type="ECO:0000256" key="1">
    <source>
        <dbReference type="ARBA" id="ARBA00008558"/>
    </source>
</evidence>
<keyword evidence="4" id="KW-1185">Reference proteome</keyword>
<sequence>MSSLPDFASPRFLKDHIQTTLGFYHPRCLDPKGGFFHFFKDDGEIYDKDTRHLVSSTRFVFNYAKAYQAAAANNASASDQQAYLDATRHGLRYLRERHLRENGGYVWLLSQDQNLDETNHCYGFAFVMLAYATAYKAGVEEVKPWIEETFNTMETHFWDAEFGLYKDEISPDWQTVSPYRGQNANMHSCEALIAAYDATQSPKYLERAIELAHNICLRQAKLAGGEIWEHYTTNWQVDWEYNKDDPKNLFRPWGFQPGHQTEWAKLLLLIHQRSPQAWLIPTAQHLFDRAWTKSWDKTHGGLCYGYDLEGQVCDGDKYFWVQAESFAAAAMLAIYTKEDKYWECYQQLWQYSWSHMIDHYHGAWFRILTQDNQAIDNCKSPAGKTDYHTMGACYEVIEQLKQ</sequence>
<reference evidence="4" key="2">
    <citation type="submission" date="2023-07" db="EMBL/GenBank/DDBJ databases">
        <title>Marinomonas vulgaris A79, complete genome.</title>
        <authorList>
            <person name="Ying J.-J."/>
        </authorList>
    </citation>
    <scope>NUCLEOTIDE SEQUENCE [LARGE SCALE GENOMIC DNA]</scope>
    <source>
        <strain evidence="4">A79</strain>
    </source>
</reference>
<reference evidence="3 4" key="1">
    <citation type="submission" date="2021-04" db="EMBL/GenBank/DDBJ databases">
        <authorList>
            <person name="Sun C."/>
        </authorList>
    </citation>
    <scope>NUCLEOTIDE SEQUENCE [LARGE SCALE GENOMIC DNA]</scope>
    <source>
        <strain evidence="3 4">A79</strain>
    </source>
</reference>
<name>A0ABS5HC28_9GAMM</name>
<dbReference type="Proteomes" id="UP000679722">
    <property type="component" value="Unassembled WGS sequence"/>
</dbReference>
<dbReference type="CDD" id="cd00249">
    <property type="entry name" value="AGE"/>
    <property type="match status" value="1"/>
</dbReference>
<gene>
    <name evidence="3" type="ORF">J9B83_09685</name>
</gene>
<accession>A0ABS5HC28</accession>
<dbReference type="InterPro" id="IPR008928">
    <property type="entry name" value="6-hairpin_glycosidase_sf"/>
</dbReference>
<dbReference type="Gene3D" id="1.50.10.10">
    <property type="match status" value="1"/>
</dbReference>
<comment type="similarity">
    <text evidence="1">Belongs to the N-acylglucosamine 2-epimerase family.</text>
</comment>
<dbReference type="EMBL" id="JAGSSV010000010">
    <property type="protein sequence ID" value="MBR7889211.1"/>
    <property type="molecule type" value="Genomic_DNA"/>
</dbReference>
<evidence type="ECO:0000256" key="2">
    <source>
        <dbReference type="ARBA" id="ARBA00023235"/>
    </source>
</evidence>
<evidence type="ECO:0000313" key="3">
    <source>
        <dbReference type="EMBL" id="MBR7889211.1"/>
    </source>
</evidence>
<organism evidence="3 4">
    <name type="scientific">Marinomonas vulgaris</name>
    <dbReference type="NCBI Taxonomy" id="2823372"/>
    <lineage>
        <taxon>Bacteria</taxon>
        <taxon>Pseudomonadati</taxon>
        <taxon>Pseudomonadota</taxon>
        <taxon>Gammaproteobacteria</taxon>
        <taxon>Oceanospirillales</taxon>
        <taxon>Oceanospirillaceae</taxon>
        <taxon>Marinomonas</taxon>
    </lineage>
</organism>
<dbReference type="SUPFAM" id="SSF48208">
    <property type="entry name" value="Six-hairpin glycosidases"/>
    <property type="match status" value="1"/>
</dbReference>
<evidence type="ECO:0000313" key="4">
    <source>
        <dbReference type="Proteomes" id="UP000679722"/>
    </source>
</evidence>
<proteinExistence type="inferred from homology"/>
<dbReference type="RefSeq" id="WP_211536557.1">
    <property type="nucleotide sequence ID" value="NZ_JAGSSV010000010.1"/>
</dbReference>
<dbReference type="InterPro" id="IPR012341">
    <property type="entry name" value="6hp_glycosidase-like_sf"/>
</dbReference>
<keyword evidence="2" id="KW-0413">Isomerase</keyword>
<dbReference type="PANTHER" id="PTHR15108">
    <property type="entry name" value="N-ACYLGLUCOSAMINE-2-EPIMERASE"/>
    <property type="match status" value="1"/>
</dbReference>
<dbReference type="Pfam" id="PF07221">
    <property type="entry name" value="GlcNAc_2-epim"/>
    <property type="match status" value="1"/>
</dbReference>